<dbReference type="SUPFAM" id="SSF47240">
    <property type="entry name" value="Ferritin-like"/>
    <property type="match status" value="1"/>
</dbReference>
<dbReference type="Proteomes" id="UP001203512">
    <property type="component" value="Unassembled WGS sequence"/>
</dbReference>
<dbReference type="EMBL" id="JALKHS010000016">
    <property type="protein sequence ID" value="MCK0532968.1"/>
    <property type="molecule type" value="Genomic_DNA"/>
</dbReference>
<proteinExistence type="predicted"/>
<comment type="caution">
    <text evidence="1">The sequence shown here is derived from an EMBL/GenBank/DDBJ whole genome shotgun (WGS) entry which is preliminary data.</text>
</comment>
<evidence type="ECO:0000313" key="1">
    <source>
        <dbReference type="EMBL" id="MCK0532968.1"/>
    </source>
</evidence>
<reference evidence="1 2" key="1">
    <citation type="submission" date="2022-04" db="EMBL/GenBank/DDBJ databases">
        <authorList>
            <person name="Huq M.A."/>
        </authorList>
    </citation>
    <scope>NUCLEOTIDE SEQUENCE [LARGE SCALE GENOMIC DNA]</scope>
    <source>
        <strain evidence="1 2">MAH-33</strain>
    </source>
</reference>
<dbReference type="InterPro" id="IPR009078">
    <property type="entry name" value="Ferritin-like_SF"/>
</dbReference>
<gene>
    <name evidence="1" type="ORF">MU848_15370</name>
</gene>
<evidence type="ECO:0000313" key="2">
    <source>
        <dbReference type="Proteomes" id="UP001203512"/>
    </source>
</evidence>
<sequence length="425" mass="49681">MSFNPLAERGIPLEQQFRSWSELNIEPYDTRAVHPYTRCRVIAMNGIEVEAIINSHQMARRTMDIGLKQVAAVVRRVEQQQQKVVNWLIPGDESTIANTIGYEQVAVDLTAWLARHEPDPYLKKVYEFALLEDFDHLYRYANLMDLMGEGRKAEEITQDLTEMLPGRPTIFQHRHPHDELRRPMTIHAADIQSIMNGITIVAAEQQTMNYYMNVGNRPVDPLARALYLEIAQIEEQHVSHYESILDPSMTWLTNWVLHEYNECWMYWSWMSTETDARLKAIWELHLGMEIEHLRIACEQMKEIEKVDPADFLPANGMPAPLTFEPNKEYLRDVLDRTISWTSYDAQFVDIKTLGPDHRYFEYQRKVNAGGSPTEIVIDRHREEFGHEYRLEPDGPHPIESLRERGPHDQFAYWEAVRSHVPEGVE</sequence>
<organism evidence="1 2">
    <name type="scientific">Sphingobium agri</name>
    <dbReference type="NCBI Taxonomy" id="2933566"/>
    <lineage>
        <taxon>Bacteria</taxon>
        <taxon>Pseudomonadati</taxon>
        <taxon>Pseudomonadota</taxon>
        <taxon>Alphaproteobacteria</taxon>
        <taxon>Sphingomonadales</taxon>
        <taxon>Sphingomonadaceae</taxon>
        <taxon>Sphingobium</taxon>
    </lineage>
</organism>
<name>A0ABT0E0X2_9SPHN</name>
<keyword evidence="2" id="KW-1185">Reference proteome</keyword>
<dbReference type="RefSeq" id="WP_201516773.1">
    <property type="nucleotide sequence ID" value="NZ_JALKHS010000016.1"/>
</dbReference>
<accession>A0ABT0E0X2</accession>
<protein>
    <submittedName>
        <fullName evidence="1">Uncharacterized protein</fullName>
    </submittedName>
</protein>